<feature type="non-terminal residue" evidence="1">
    <location>
        <position position="151"/>
    </location>
</feature>
<proteinExistence type="predicted"/>
<name>K0SPR4_THAOC</name>
<evidence type="ECO:0000313" key="2">
    <source>
        <dbReference type="Proteomes" id="UP000266841"/>
    </source>
</evidence>
<sequence>MTCAKPRRVHAMLKTSSGLACFKNFPCFSVQAVRFIPSPIGTFQNPLYGVKSFAIAALEKKRLAAEVALLGCYTAGEVTCVTLGSVAKAYVWALFFAAKLAKKAVDIAREDVKLPETMTKEGFEYNEATYHNVIRQYEWLVTKISQMTSTS</sequence>
<comment type="caution">
    <text evidence="1">The sequence shown here is derived from an EMBL/GenBank/DDBJ whole genome shotgun (WGS) entry which is preliminary data.</text>
</comment>
<organism evidence="1 2">
    <name type="scientific">Thalassiosira oceanica</name>
    <name type="common">Marine diatom</name>
    <dbReference type="NCBI Taxonomy" id="159749"/>
    <lineage>
        <taxon>Eukaryota</taxon>
        <taxon>Sar</taxon>
        <taxon>Stramenopiles</taxon>
        <taxon>Ochrophyta</taxon>
        <taxon>Bacillariophyta</taxon>
        <taxon>Coscinodiscophyceae</taxon>
        <taxon>Thalassiosirophycidae</taxon>
        <taxon>Thalassiosirales</taxon>
        <taxon>Thalassiosiraceae</taxon>
        <taxon>Thalassiosira</taxon>
    </lineage>
</organism>
<dbReference type="AlphaFoldDB" id="K0SPR4"/>
<dbReference type="EMBL" id="AGNL01011621">
    <property type="protein sequence ID" value="EJK68283.1"/>
    <property type="molecule type" value="Genomic_DNA"/>
</dbReference>
<dbReference type="Proteomes" id="UP000266841">
    <property type="component" value="Unassembled WGS sequence"/>
</dbReference>
<evidence type="ECO:0000313" key="1">
    <source>
        <dbReference type="EMBL" id="EJK68283.1"/>
    </source>
</evidence>
<gene>
    <name evidence="1" type="ORF">THAOC_10552</name>
</gene>
<reference evidence="1 2" key="1">
    <citation type="journal article" date="2012" name="Genome Biol.">
        <title>Genome and low-iron response of an oceanic diatom adapted to chronic iron limitation.</title>
        <authorList>
            <person name="Lommer M."/>
            <person name="Specht M."/>
            <person name="Roy A.S."/>
            <person name="Kraemer L."/>
            <person name="Andreson R."/>
            <person name="Gutowska M.A."/>
            <person name="Wolf J."/>
            <person name="Bergner S.V."/>
            <person name="Schilhabel M.B."/>
            <person name="Klostermeier U.C."/>
            <person name="Beiko R.G."/>
            <person name="Rosenstiel P."/>
            <person name="Hippler M."/>
            <person name="Laroche J."/>
        </authorList>
    </citation>
    <scope>NUCLEOTIDE SEQUENCE [LARGE SCALE GENOMIC DNA]</scope>
    <source>
        <strain evidence="1 2">CCMP1005</strain>
    </source>
</reference>
<protein>
    <submittedName>
        <fullName evidence="1">Uncharacterized protein</fullName>
    </submittedName>
</protein>
<accession>K0SPR4</accession>
<keyword evidence="2" id="KW-1185">Reference proteome</keyword>